<dbReference type="EnsemblMetazoa" id="AMEM006858-RA">
    <property type="protein sequence ID" value="AMEM006858-PA"/>
    <property type="gene ID" value="AMEM006858"/>
</dbReference>
<reference evidence="1" key="2">
    <citation type="submission" date="2020-05" db="UniProtKB">
        <authorList>
            <consortium name="EnsemblMetazoa"/>
        </authorList>
    </citation>
    <scope>IDENTIFICATION</scope>
    <source>
        <strain evidence="1">MAF</strain>
    </source>
</reference>
<keyword evidence="2" id="KW-1185">Reference proteome</keyword>
<reference evidence="2" key="1">
    <citation type="submission" date="2014-01" db="EMBL/GenBank/DDBJ databases">
        <title>The Genome Sequence of Anopheles merus MAF (V2).</title>
        <authorList>
            <consortium name="The Broad Institute Genomics Platform"/>
            <person name="Neafsey D.E."/>
            <person name="Besansky N."/>
            <person name="Howell P."/>
            <person name="Walton C."/>
            <person name="Young S.K."/>
            <person name="Zeng Q."/>
            <person name="Gargeya S."/>
            <person name="Fitzgerald M."/>
            <person name="Haas B."/>
            <person name="Abouelleil A."/>
            <person name="Allen A.W."/>
            <person name="Alvarado L."/>
            <person name="Arachchi H.M."/>
            <person name="Berlin A.M."/>
            <person name="Chapman S.B."/>
            <person name="Gainer-Dewar J."/>
            <person name="Goldberg J."/>
            <person name="Griggs A."/>
            <person name="Gujja S."/>
            <person name="Hansen M."/>
            <person name="Howarth C."/>
            <person name="Imamovic A."/>
            <person name="Ireland A."/>
            <person name="Larimer J."/>
            <person name="McCowan C."/>
            <person name="Murphy C."/>
            <person name="Pearson M."/>
            <person name="Poon T.W."/>
            <person name="Priest M."/>
            <person name="Roberts A."/>
            <person name="Saif S."/>
            <person name="Shea T."/>
            <person name="Sisk P."/>
            <person name="Sykes S."/>
            <person name="Wortman J."/>
            <person name="Nusbaum C."/>
            <person name="Birren B."/>
        </authorList>
    </citation>
    <scope>NUCLEOTIDE SEQUENCE [LARGE SCALE GENOMIC DNA]</scope>
    <source>
        <strain evidence="2">MAF</strain>
    </source>
</reference>
<evidence type="ECO:0000313" key="2">
    <source>
        <dbReference type="Proteomes" id="UP000075903"/>
    </source>
</evidence>
<name>A0A182V0L3_ANOME</name>
<proteinExistence type="predicted"/>
<evidence type="ECO:0000313" key="1">
    <source>
        <dbReference type="EnsemblMetazoa" id="AMEM011658-PA"/>
    </source>
</evidence>
<dbReference type="Proteomes" id="UP000075903">
    <property type="component" value="Unassembled WGS sequence"/>
</dbReference>
<dbReference type="VEuPathDB" id="VectorBase:AMEM011658"/>
<dbReference type="AlphaFoldDB" id="A0A182V0L3"/>
<protein>
    <submittedName>
        <fullName evidence="1">Uncharacterized protein</fullName>
    </submittedName>
</protein>
<sequence>MTIDNGDDGPKLWGETISSAMHRSGWMQPSHHGNPVTSVNGKRFAKQRNAGSAINTTTTTILGSSYYEAATAITNTTICPTAATVAVNAAAIHDDDASQEAKV</sequence>
<organism evidence="1 2">
    <name type="scientific">Anopheles merus</name>
    <name type="common">Mosquito</name>
    <dbReference type="NCBI Taxonomy" id="30066"/>
    <lineage>
        <taxon>Eukaryota</taxon>
        <taxon>Metazoa</taxon>
        <taxon>Ecdysozoa</taxon>
        <taxon>Arthropoda</taxon>
        <taxon>Hexapoda</taxon>
        <taxon>Insecta</taxon>
        <taxon>Pterygota</taxon>
        <taxon>Neoptera</taxon>
        <taxon>Endopterygota</taxon>
        <taxon>Diptera</taxon>
        <taxon>Nematocera</taxon>
        <taxon>Culicoidea</taxon>
        <taxon>Culicidae</taxon>
        <taxon>Anophelinae</taxon>
        <taxon>Anopheles</taxon>
    </lineage>
</organism>
<dbReference type="EnsemblMetazoa" id="AMEM011658-RA">
    <property type="protein sequence ID" value="AMEM011658-PA"/>
    <property type="gene ID" value="AMEM011658"/>
</dbReference>
<dbReference type="VEuPathDB" id="VectorBase:AMEM006858"/>
<accession>A0A182V0L3</accession>